<dbReference type="EMBL" id="AWQX01000158">
    <property type="protein sequence ID" value="EST30610.1"/>
    <property type="molecule type" value="Genomic_DNA"/>
</dbReference>
<accession>V6KEM9</accession>
<keyword evidence="4" id="KW-1185">Reference proteome</keyword>
<feature type="region of interest" description="Disordered" evidence="1">
    <location>
        <begin position="1"/>
        <end position="57"/>
    </location>
</feature>
<feature type="compositionally biased region" description="Pro residues" evidence="1">
    <location>
        <begin position="7"/>
        <end position="24"/>
    </location>
</feature>
<reference evidence="3 4" key="1">
    <citation type="journal article" date="2014" name="Genome Announc.">
        <title>Draft Genome Sequence of Streptomyces roseochromogenes subsp. oscitans DS 12.976, Producer of the Aminocoumarin Antibiotic Clorobiocin.</title>
        <authorList>
            <person name="Ruckert C."/>
            <person name="Kalinowski J."/>
            <person name="Heide L."/>
            <person name="Apel A.K."/>
        </authorList>
    </citation>
    <scope>NUCLEOTIDE SEQUENCE [LARGE SCALE GENOMIC DNA]</scope>
    <source>
        <strain evidence="3 4">DS 12.976</strain>
    </source>
</reference>
<keyword evidence="2" id="KW-1133">Transmembrane helix</keyword>
<dbReference type="HOGENOM" id="CLU_100233_0_0_11"/>
<dbReference type="Proteomes" id="UP000017984">
    <property type="component" value="Chromosome"/>
</dbReference>
<evidence type="ECO:0000313" key="3">
    <source>
        <dbReference type="EMBL" id="EST30610.1"/>
    </source>
</evidence>
<dbReference type="PATRIC" id="fig|1352936.5.peg.3781"/>
<evidence type="ECO:0000313" key="4">
    <source>
        <dbReference type="Proteomes" id="UP000017984"/>
    </source>
</evidence>
<feature type="transmembrane region" description="Helical" evidence="2">
    <location>
        <begin position="103"/>
        <end position="125"/>
    </location>
</feature>
<keyword evidence="2" id="KW-0472">Membrane</keyword>
<dbReference type="STRING" id="1352936.M878_18000"/>
<comment type="caution">
    <text evidence="3">The sequence shown here is derived from an EMBL/GenBank/DDBJ whole genome shotgun (WGS) entry which is preliminary data.</text>
</comment>
<gene>
    <name evidence="3" type="ORF">M878_18000</name>
</gene>
<feature type="transmembrane region" description="Helical" evidence="2">
    <location>
        <begin position="71"/>
        <end position="91"/>
    </location>
</feature>
<protein>
    <submittedName>
        <fullName evidence="3">Uncharacterized protein</fullName>
    </submittedName>
</protein>
<organism evidence="3 4">
    <name type="scientific">Streptomyces roseochromogenus subsp. oscitans DS 12.976</name>
    <dbReference type="NCBI Taxonomy" id="1352936"/>
    <lineage>
        <taxon>Bacteria</taxon>
        <taxon>Bacillati</taxon>
        <taxon>Actinomycetota</taxon>
        <taxon>Actinomycetes</taxon>
        <taxon>Kitasatosporales</taxon>
        <taxon>Streptomycetaceae</taxon>
        <taxon>Streptomyces</taxon>
    </lineage>
</organism>
<dbReference type="Pfam" id="PF19744">
    <property type="entry name" value="DUF6232"/>
    <property type="match status" value="1"/>
</dbReference>
<evidence type="ECO:0000256" key="1">
    <source>
        <dbReference type="SAM" id="MobiDB-lite"/>
    </source>
</evidence>
<dbReference type="RefSeq" id="WP_023547551.1">
    <property type="nucleotide sequence ID" value="NZ_CM002285.1"/>
</dbReference>
<dbReference type="InterPro" id="IPR045629">
    <property type="entry name" value="DUF6232"/>
</dbReference>
<name>V6KEM9_STRRC</name>
<dbReference type="AlphaFoldDB" id="V6KEM9"/>
<feature type="compositionally biased region" description="Low complexity" evidence="1">
    <location>
        <begin position="25"/>
        <end position="35"/>
    </location>
</feature>
<proteinExistence type="predicted"/>
<feature type="transmembrane region" description="Helical" evidence="2">
    <location>
        <begin position="137"/>
        <end position="157"/>
    </location>
</feature>
<feature type="compositionally biased region" description="Pro residues" evidence="1">
    <location>
        <begin position="36"/>
        <end position="57"/>
    </location>
</feature>
<evidence type="ECO:0000256" key="2">
    <source>
        <dbReference type="SAM" id="Phobius"/>
    </source>
</evidence>
<sequence>MQNGQPPEHPAQQPPPAPVPPTPAAAPTAPSAAAPTTPPAAPATAPPMPDVPAPPPYPAPTRLDLRVSKRILWIGAAVYPLHNIARVYSFILRPKRKEAVLRFLRYTAGTLVIGFIAMLPSLPSLTLGGGGEQNSGAAGYVTFIWSVAAVAEIFFLIDMLSVLTASAHHVLAVETSGASTALVTSQDPRQLDQIVGQISYAIDHPDTEFKVTVQSLTVSPKNYYFGDNVNMYGGSGNVGIGA</sequence>
<keyword evidence="2" id="KW-0812">Transmembrane</keyword>